<protein>
    <recommendedName>
        <fullName evidence="1">UPF0547 domain-containing protein</fullName>
    </recommendedName>
</protein>
<comment type="caution">
    <text evidence="2">The sequence shown here is derived from an EMBL/GenBank/DDBJ whole genome shotgun (WGS) entry which is preliminary data.</text>
</comment>
<dbReference type="EMBL" id="BART01028209">
    <property type="protein sequence ID" value="GAH02415.1"/>
    <property type="molecule type" value="Genomic_DNA"/>
</dbReference>
<dbReference type="InterPro" id="IPR018886">
    <property type="entry name" value="UPF0547"/>
</dbReference>
<feature type="non-terminal residue" evidence="2">
    <location>
        <position position="60"/>
    </location>
</feature>
<proteinExistence type="predicted"/>
<dbReference type="AlphaFoldDB" id="X1D2E4"/>
<reference evidence="2" key="1">
    <citation type="journal article" date="2014" name="Front. Microbiol.">
        <title>High frequency of phylogenetically diverse reductive dehalogenase-homologous genes in deep subseafloor sedimentary metagenomes.</title>
        <authorList>
            <person name="Kawai M."/>
            <person name="Futagami T."/>
            <person name="Toyoda A."/>
            <person name="Takaki Y."/>
            <person name="Nishi S."/>
            <person name="Hori S."/>
            <person name="Arai W."/>
            <person name="Tsubouchi T."/>
            <person name="Morono Y."/>
            <person name="Uchiyama I."/>
            <person name="Ito T."/>
            <person name="Fujiyama A."/>
            <person name="Inagaki F."/>
            <person name="Takami H."/>
        </authorList>
    </citation>
    <scope>NUCLEOTIDE SEQUENCE</scope>
    <source>
        <strain evidence="2">Expedition CK06-06</strain>
    </source>
</reference>
<sequence>MNGNEDRQCPSCGRRIPLDARLCPYCGRNFDENIIAIGKKHTGYGTASLVIGIVAMCLIW</sequence>
<feature type="domain" description="UPF0547" evidence="1">
    <location>
        <begin position="7"/>
        <end position="30"/>
    </location>
</feature>
<organism evidence="2">
    <name type="scientific">marine sediment metagenome</name>
    <dbReference type="NCBI Taxonomy" id="412755"/>
    <lineage>
        <taxon>unclassified sequences</taxon>
        <taxon>metagenomes</taxon>
        <taxon>ecological metagenomes</taxon>
    </lineage>
</organism>
<dbReference type="Pfam" id="PF10571">
    <property type="entry name" value="UPF0547"/>
    <property type="match status" value="1"/>
</dbReference>
<evidence type="ECO:0000259" key="1">
    <source>
        <dbReference type="Pfam" id="PF10571"/>
    </source>
</evidence>
<evidence type="ECO:0000313" key="2">
    <source>
        <dbReference type="EMBL" id="GAH02415.1"/>
    </source>
</evidence>
<gene>
    <name evidence="2" type="ORF">S01H4_49803</name>
</gene>
<name>X1D2E4_9ZZZZ</name>
<accession>X1D2E4</accession>